<dbReference type="Pfam" id="PF08238">
    <property type="entry name" value="Sel1"/>
    <property type="match status" value="5"/>
</dbReference>
<dbReference type="Proteomes" id="UP000184339">
    <property type="component" value="Unassembled WGS sequence"/>
</dbReference>
<feature type="chain" id="PRO_5012025817" description="TPR repeat" evidence="1">
    <location>
        <begin position="29"/>
        <end position="315"/>
    </location>
</feature>
<dbReference type="InterPro" id="IPR011990">
    <property type="entry name" value="TPR-like_helical_dom_sf"/>
</dbReference>
<accession>A0A1M7NRM6</accession>
<sequence length="315" mass="34763">MRILSKRRWLAGWSALSLLAASSVPVHAATGKDGMQKLDALFAEDMDFVVNQGGPYQNAEEIRRGADTLFWSITHPYCPHCPIAPSLSEQQEGERLQRLLNDAREGVPEAQHELGVRYFLGQGLAYDASEGVAWIQKAADNGDIRATLSLAEMYDSGFGVAVDKQKAAALFQLLMQQPGNRSVTERLGEMYEFGLGVPVDYQQAMGLYQQAAAHAASTFSYFSQSAQFKIGRLYAQGKGVQQDYQMAAAWFLKSTEPGIGDGGMLPPSQCALAVMYATGLGVTFDVRERDYWLQRPGTLNMKICQQLEQEQETKQ</sequence>
<evidence type="ECO:0000313" key="3">
    <source>
        <dbReference type="Proteomes" id="UP000184339"/>
    </source>
</evidence>
<dbReference type="EMBL" id="FRCX01000004">
    <property type="protein sequence ID" value="SHN06101.1"/>
    <property type="molecule type" value="Genomic_DNA"/>
</dbReference>
<keyword evidence="1" id="KW-0732">Signal</keyword>
<dbReference type="PANTHER" id="PTHR43628:SF1">
    <property type="entry name" value="CHITIN SYNTHASE REGULATORY FACTOR 2-RELATED"/>
    <property type="match status" value="1"/>
</dbReference>
<name>A0A1M7NRM6_9BURK</name>
<dbReference type="AlphaFoldDB" id="A0A1M7NRM6"/>
<evidence type="ECO:0008006" key="4">
    <source>
        <dbReference type="Google" id="ProtNLM"/>
    </source>
</evidence>
<dbReference type="SMART" id="SM00671">
    <property type="entry name" value="SEL1"/>
    <property type="match status" value="5"/>
</dbReference>
<dbReference type="InterPro" id="IPR052945">
    <property type="entry name" value="Mitotic_Regulator"/>
</dbReference>
<proteinExistence type="predicted"/>
<dbReference type="Gene3D" id="1.25.40.10">
    <property type="entry name" value="Tetratricopeptide repeat domain"/>
    <property type="match status" value="2"/>
</dbReference>
<evidence type="ECO:0000256" key="1">
    <source>
        <dbReference type="SAM" id="SignalP"/>
    </source>
</evidence>
<keyword evidence="3" id="KW-1185">Reference proteome</keyword>
<dbReference type="STRING" id="551987.SAMN05192549_104111"/>
<dbReference type="InterPro" id="IPR006597">
    <property type="entry name" value="Sel1-like"/>
</dbReference>
<organism evidence="2 3">
    <name type="scientific">Duganella sacchari</name>
    <dbReference type="NCBI Taxonomy" id="551987"/>
    <lineage>
        <taxon>Bacteria</taxon>
        <taxon>Pseudomonadati</taxon>
        <taxon>Pseudomonadota</taxon>
        <taxon>Betaproteobacteria</taxon>
        <taxon>Burkholderiales</taxon>
        <taxon>Oxalobacteraceae</taxon>
        <taxon>Telluria group</taxon>
        <taxon>Duganella</taxon>
    </lineage>
</organism>
<reference evidence="3" key="1">
    <citation type="submission" date="2016-11" db="EMBL/GenBank/DDBJ databases">
        <authorList>
            <person name="Varghese N."/>
            <person name="Submissions S."/>
        </authorList>
    </citation>
    <scope>NUCLEOTIDE SEQUENCE [LARGE SCALE GENOMIC DNA]</scope>
    <source>
        <strain evidence="3">Sac-22</strain>
    </source>
</reference>
<evidence type="ECO:0000313" key="2">
    <source>
        <dbReference type="EMBL" id="SHN06101.1"/>
    </source>
</evidence>
<dbReference type="PANTHER" id="PTHR43628">
    <property type="entry name" value="ACTIVATOR OF C KINASE PROTEIN 1-RELATED"/>
    <property type="match status" value="1"/>
</dbReference>
<dbReference type="SUPFAM" id="SSF81901">
    <property type="entry name" value="HCP-like"/>
    <property type="match status" value="2"/>
</dbReference>
<feature type="signal peptide" evidence="1">
    <location>
        <begin position="1"/>
        <end position="28"/>
    </location>
</feature>
<protein>
    <recommendedName>
        <fullName evidence="4">TPR repeat</fullName>
    </recommendedName>
</protein>
<gene>
    <name evidence="2" type="ORF">SAMN05192549_104111</name>
</gene>